<evidence type="ECO:0000313" key="2">
    <source>
        <dbReference type="Proteomes" id="UP001446871"/>
    </source>
</evidence>
<evidence type="ECO:0000313" key="1">
    <source>
        <dbReference type="EMBL" id="KAK8082852.1"/>
    </source>
</evidence>
<sequence length="74" mass="7929">MPAMDKFEALKVTGERHAYGKELPGSIIPARAGDQKTDTALNHYTAATATHWVSLTTTAASGDRQSQWLSAALN</sequence>
<proteinExistence type="predicted"/>
<name>A0ABR1WIL9_9PEZI</name>
<gene>
    <name evidence="1" type="ORF">PG996_001633</name>
</gene>
<organism evidence="1 2">
    <name type="scientific">Apiospora saccharicola</name>
    <dbReference type="NCBI Taxonomy" id="335842"/>
    <lineage>
        <taxon>Eukaryota</taxon>
        <taxon>Fungi</taxon>
        <taxon>Dikarya</taxon>
        <taxon>Ascomycota</taxon>
        <taxon>Pezizomycotina</taxon>
        <taxon>Sordariomycetes</taxon>
        <taxon>Xylariomycetidae</taxon>
        <taxon>Amphisphaeriales</taxon>
        <taxon>Apiosporaceae</taxon>
        <taxon>Apiospora</taxon>
    </lineage>
</organism>
<reference evidence="1 2" key="1">
    <citation type="submission" date="2023-01" db="EMBL/GenBank/DDBJ databases">
        <title>Analysis of 21 Apiospora genomes using comparative genomics revels a genus with tremendous synthesis potential of carbohydrate active enzymes and secondary metabolites.</title>
        <authorList>
            <person name="Sorensen T."/>
        </authorList>
    </citation>
    <scope>NUCLEOTIDE SEQUENCE [LARGE SCALE GENOMIC DNA]</scope>
    <source>
        <strain evidence="1 2">CBS 83171</strain>
    </source>
</reference>
<keyword evidence="2" id="KW-1185">Reference proteome</keyword>
<dbReference type="EMBL" id="JAQQWM010000001">
    <property type="protein sequence ID" value="KAK8082852.1"/>
    <property type="molecule type" value="Genomic_DNA"/>
</dbReference>
<protein>
    <submittedName>
        <fullName evidence="1">Uncharacterized protein</fullName>
    </submittedName>
</protein>
<comment type="caution">
    <text evidence="1">The sequence shown here is derived from an EMBL/GenBank/DDBJ whole genome shotgun (WGS) entry which is preliminary data.</text>
</comment>
<dbReference type="Proteomes" id="UP001446871">
    <property type="component" value="Unassembled WGS sequence"/>
</dbReference>
<accession>A0ABR1WIL9</accession>